<comment type="caution">
    <text evidence="1">The sequence shown here is derived from an EMBL/GenBank/DDBJ whole genome shotgun (WGS) entry which is preliminary data.</text>
</comment>
<proteinExistence type="predicted"/>
<dbReference type="EMBL" id="JAKOGI010001910">
    <property type="protein sequence ID" value="KAJ8423649.1"/>
    <property type="molecule type" value="Genomic_DNA"/>
</dbReference>
<protein>
    <submittedName>
        <fullName evidence="1">Uncharacterized protein</fullName>
    </submittedName>
</protein>
<dbReference type="AlphaFoldDB" id="A0A9Q1JI10"/>
<keyword evidence="2" id="KW-1185">Reference proteome</keyword>
<dbReference type="OrthoDB" id="913267at2759"/>
<name>A0A9Q1JI10_9CARY</name>
<organism evidence="1 2">
    <name type="scientific">Carnegiea gigantea</name>
    <dbReference type="NCBI Taxonomy" id="171969"/>
    <lineage>
        <taxon>Eukaryota</taxon>
        <taxon>Viridiplantae</taxon>
        <taxon>Streptophyta</taxon>
        <taxon>Embryophyta</taxon>
        <taxon>Tracheophyta</taxon>
        <taxon>Spermatophyta</taxon>
        <taxon>Magnoliopsida</taxon>
        <taxon>eudicotyledons</taxon>
        <taxon>Gunneridae</taxon>
        <taxon>Pentapetalae</taxon>
        <taxon>Caryophyllales</taxon>
        <taxon>Cactineae</taxon>
        <taxon>Cactaceae</taxon>
        <taxon>Cactoideae</taxon>
        <taxon>Echinocereeae</taxon>
        <taxon>Carnegiea</taxon>
    </lineage>
</organism>
<sequence>MSFITNDSICVYDRIRKPIVHFSKSKCHEGPLSLPSWSKEILKTGEIIFTLKSPCCPRECSITPSRNHERNFHSTESFLIPFSIGNGWRMFSLVVETYWLLIICSMPFMHRSFFMTSVQILFDKLFAYLERKNIYFSSGHLWLLRLPFSGFVYDEIVPPSKELKTSLGRSCGYLFTTYHILRQWLDHKPTIEEWITFRFRGPIKYHAPMKSGHRSRAPLLTNVYLTTKIYGWNESHAVFDELGCPEVSVHRLSLRPVFHVGCASSYFQSEMLIAFALGLSQ</sequence>
<evidence type="ECO:0000313" key="2">
    <source>
        <dbReference type="Proteomes" id="UP001153076"/>
    </source>
</evidence>
<evidence type="ECO:0000313" key="1">
    <source>
        <dbReference type="EMBL" id="KAJ8423649.1"/>
    </source>
</evidence>
<reference evidence="1" key="1">
    <citation type="submission" date="2022-04" db="EMBL/GenBank/DDBJ databases">
        <title>Carnegiea gigantea Genome sequencing and assembly v2.</title>
        <authorList>
            <person name="Copetti D."/>
            <person name="Sanderson M.J."/>
            <person name="Burquez A."/>
            <person name="Wojciechowski M.F."/>
        </authorList>
    </citation>
    <scope>NUCLEOTIDE SEQUENCE</scope>
    <source>
        <strain evidence="1">SGP5-SGP5p</strain>
        <tissue evidence="1">Aerial part</tissue>
    </source>
</reference>
<accession>A0A9Q1JI10</accession>
<gene>
    <name evidence="1" type="ORF">Cgig2_010636</name>
</gene>
<dbReference type="Proteomes" id="UP001153076">
    <property type="component" value="Unassembled WGS sequence"/>
</dbReference>